<protein>
    <submittedName>
        <fullName evidence="1">12240_t:CDS:1</fullName>
    </submittedName>
</protein>
<organism evidence="1 2">
    <name type="scientific">Racocetra persica</name>
    <dbReference type="NCBI Taxonomy" id="160502"/>
    <lineage>
        <taxon>Eukaryota</taxon>
        <taxon>Fungi</taxon>
        <taxon>Fungi incertae sedis</taxon>
        <taxon>Mucoromycota</taxon>
        <taxon>Glomeromycotina</taxon>
        <taxon>Glomeromycetes</taxon>
        <taxon>Diversisporales</taxon>
        <taxon>Gigasporaceae</taxon>
        <taxon>Racocetra</taxon>
    </lineage>
</organism>
<feature type="non-terminal residue" evidence="1">
    <location>
        <position position="1"/>
    </location>
</feature>
<comment type="caution">
    <text evidence="1">The sequence shown here is derived from an EMBL/GenBank/DDBJ whole genome shotgun (WGS) entry which is preliminary data.</text>
</comment>
<gene>
    <name evidence="1" type="ORF">RPERSI_LOCUS26263</name>
</gene>
<accession>A0ACA9S4X5</accession>
<keyword evidence="2" id="KW-1185">Reference proteome</keyword>
<feature type="non-terminal residue" evidence="1">
    <location>
        <position position="159"/>
    </location>
</feature>
<evidence type="ECO:0000313" key="2">
    <source>
        <dbReference type="Proteomes" id="UP000789920"/>
    </source>
</evidence>
<name>A0ACA9S4X5_9GLOM</name>
<sequence length="159" mass="18073">GKTNPRAKSELPASLPAFEWQVTGDSGLGGLMTQENNVISPPDDAIFGTTNERKIPVKRAPIVNNGRTSNVESSRIRLMQIIENVDARNNFQEYLKSQYCEENLDFYMDVVQYRELFSSEIDINNDREISSTAKYIWNYYLDSDTSSKPLNVPQDLANQ</sequence>
<proteinExistence type="predicted"/>
<reference evidence="1" key="1">
    <citation type="submission" date="2021-06" db="EMBL/GenBank/DDBJ databases">
        <authorList>
            <person name="Kallberg Y."/>
            <person name="Tangrot J."/>
            <person name="Rosling A."/>
        </authorList>
    </citation>
    <scope>NUCLEOTIDE SEQUENCE</scope>
    <source>
        <strain evidence="1">MA461A</strain>
    </source>
</reference>
<dbReference type="Proteomes" id="UP000789920">
    <property type="component" value="Unassembled WGS sequence"/>
</dbReference>
<dbReference type="EMBL" id="CAJVQC010089036">
    <property type="protein sequence ID" value="CAG8824500.1"/>
    <property type="molecule type" value="Genomic_DNA"/>
</dbReference>
<evidence type="ECO:0000313" key="1">
    <source>
        <dbReference type="EMBL" id="CAG8824500.1"/>
    </source>
</evidence>